<proteinExistence type="predicted"/>
<dbReference type="EMBL" id="KI913199">
    <property type="protein sequence ID" value="ETV67372.1"/>
    <property type="molecule type" value="Genomic_DNA"/>
</dbReference>
<evidence type="ECO:0000313" key="1">
    <source>
        <dbReference type="EMBL" id="ETV67372.1"/>
    </source>
</evidence>
<dbReference type="AlphaFoldDB" id="W4FIM6"/>
<protein>
    <submittedName>
        <fullName evidence="1">Uncharacterized protein</fullName>
    </submittedName>
</protein>
<sequence length="104" mass="11027">MAGSGPMVSFSRASTFRRFIQMRADSTAPPAPNTDVLFNTRQVTVAPCTAPTLSWQLYAIRLSLVGIPLLSCVGLSSLVHTHPPCIGLLSTASPVGMSEEPNAR</sequence>
<gene>
    <name evidence="1" type="ORF">H257_16457</name>
</gene>
<dbReference type="VEuPathDB" id="FungiDB:H257_16457"/>
<dbReference type="RefSeq" id="XP_009843187.1">
    <property type="nucleotide sequence ID" value="XM_009844885.1"/>
</dbReference>
<organism evidence="1">
    <name type="scientific">Aphanomyces astaci</name>
    <name type="common">Crayfish plague agent</name>
    <dbReference type="NCBI Taxonomy" id="112090"/>
    <lineage>
        <taxon>Eukaryota</taxon>
        <taxon>Sar</taxon>
        <taxon>Stramenopiles</taxon>
        <taxon>Oomycota</taxon>
        <taxon>Saprolegniomycetes</taxon>
        <taxon>Saprolegniales</taxon>
        <taxon>Verrucalvaceae</taxon>
        <taxon>Aphanomyces</taxon>
    </lineage>
</organism>
<dbReference type="GeneID" id="20818453"/>
<reference evidence="1" key="1">
    <citation type="submission" date="2013-12" db="EMBL/GenBank/DDBJ databases">
        <title>The Genome Sequence of Aphanomyces astaci APO3.</title>
        <authorList>
            <consortium name="The Broad Institute Genomics Platform"/>
            <person name="Russ C."/>
            <person name="Tyler B."/>
            <person name="van West P."/>
            <person name="Dieguez-Uribeondo J."/>
            <person name="Young S.K."/>
            <person name="Zeng Q."/>
            <person name="Gargeya S."/>
            <person name="Fitzgerald M."/>
            <person name="Abouelleil A."/>
            <person name="Alvarado L."/>
            <person name="Chapman S.B."/>
            <person name="Gainer-Dewar J."/>
            <person name="Goldberg J."/>
            <person name="Griggs A."/>
            <person name="Gujja S."/>
            <person name="Hansen M."/>
            <person name="Howarth C."/>
            <person name="Imamovic A."/>
            <person name="Ireland A."/>
            <person name="Larimer J."/>
            <person name="McCowan C."/>
            <person name="Murphy C."/>
            <person name="Pearson M."/>
            <person name="Poon T.W."/>
            <person name="Priest M."/>
            <person name="Roberts A."/>
            <person name="Saif S."/>
            <person name="Shea T."/>
            <person name="Sykes S."/>
            <person name="Wortman J."/>
            <person name="Nusbaum C."/>
            <person name="Birren B."/>
        </authorList>
    </citation>
    <scope>NUCLEOTIDE SEQUENCE [LARGE SCALE GENOMIC DNA]</scope>
    <source>
        <strain evidence="1">APO3</strain>
    </source>
</reference>
<name>W4FIM6_APHAT</name>
<accession>W4FIM6</accession>